<dbReference type="PANTHER" id="PTHR43201:SF5">
    <property type="entry name" value="MEDIUM-CHAIN ACYL-COA LIGASE ACSF2, MITOCHONDRIAL"/>
    <property type="match status" value="1"/>
</dbReference>
<feature type="compositionally biased region" description="Polar residues" evidence="3">
    <location>
        <begin position="515"/>
        <end position="528"/>
    </location>
</feature>
<comment type="caution">
    <text evidence="6">The sequence shown here is derived from an EMBL/GenBank/DDBJ whole genome shotgun (WGS) entry which is preliminary data.</text>
</comment>
<accession>A0ABW0ZZR6</accession>
<keyword evidence="2" id="KW-0436">Ligase</keyword>
<name>A0ABW0ZZR6_9ACTN</name>
<dbReference type="InterPro" id="IPR025110">
    <property type="entry name" value="AMP-bd_C"/>
</dbReference>
<dbReference type="InterPro" id="IPR042099">
    <property type="entry name" value="ANL_N_sf"/>
</dbReference>
<evidence type="ECO:0000259" key="5">
    <source>
        <dbReference type="Pfam" id="PF13193"/>
    </source>
</evidence>
<organism evidence="6 7">
    <name type="scientific">Actinomadura rugatobispora</name>
    <dbReference type="NCBI Taxonomy" id="1994"/>
    <lineage>
        <taxon>Bacteria</taxon>
        <taxon>Bacillati</taxon>
        <taxon>Actinomycetota</taxon>
        <taxon>Actinomycetes</taxon>
        <taxon>Streptosporangiales</taxon>
        <taxon>Thermomonosporaceae</taxon>
        <taxon>Actinomadura</taxon>
    </lineage>
</organism>
<sequence length="528" mass="57635">MYPGTFARSSPALPAVVMGGSGEVVTYRDLDARSNRVAHLLRRQGLRPGDALAVLSGNRPEVFDLAWAAQRAGLQLTMVNHHLTPEESAYIAGDSGAKVVVMTRELAGTASALTPEALPGIERRLMIGGTVPGWEAYEEAVRDLPDTPIPDECEGDIMLYSSGTTGRPKGIRREVSAAPMGTYPDVPGHWLRETLGMLPGDVYLCPAPLYHAAPLAWSMACHRTGSTVVVMERFDAEEALRLIERHRVTHGQWVPTMFVRMLKLPERIRRRYDLSSLRWAVHAGAPCPVPVKRRMIEWWGPVLYEFYSATEGIGATAITSEEWLRRPGSVGRPLMGRPHILDERGRELPPGEVGVIWFEGGTPFEYRGDPGKTAAATDRRGWRTVGDMGRLDDDGHLYLTDRAINMIISGGVNIYPQEVEDVLVEHPDVADAAVLGVPDAEMGEQVKAVVQLEEGGPADGGTAARLFEHCRAHLAGYKCPRSIEFTGEPLRTPAGKIRKEPLKRRFGAGPGPFTRSGNGPTPDSKPAS</sequence>
<dbReference type="SUPFAM" id="SSF56801">
    <property type="entry name" value="Acetyl-CoA synthetase-like"/>
    <property type="match status" value="1"/>
</dbReference>
<feature type="region of interest" description="Disordered" evidence="3">
    <location>
        <begin position="488"/>
        <end position="528"/>
    </location>
</feature>
<feature type="domain" description="AMP-binding enzyme C-terminal" evidence="5">
    <location>
        <begin position="418"/>
        <end position="496"/>
    </location>
</feature>
<evidence type="ECO:0000256" key="1">
    <source>
        <dbReference type="ARBA" id="ARBA00006432"/>
    </source>
</evidence>
<dbReference type="PANTHER" id="PTHR43201">
    <property type="entry name" value="ACYL-COA SYNTHETASE"/>
    <property type="match status" value="1"/>
</dbReference>
<dbReference type="InterPro" id="IPR045851">
    <property type="entry name" value="AMP-bd_C_sf"/>
</dbReference>
<dbReference type="InterPro" id="IPR020845">
    <property type="entry name" value="AMP-binding_CS"/>
</dbReference>
<dbReference type="Pfam" id="PF00501">
    <property type="entry name" value="AMP-binding"/>
    <property type="match status" value="1"/>
</dbReference>
<dbReference type="RefSeq" id="WP_378283541.1">
    <property type="nucleotide sequence ID" value="NZ_JBHSON010000026.1"/>
</dbReference>
<comment type="similarity">
    <text evidence="1">Belongs to the ATP-dependent AMP-binding enzyme family.</text>
</comment>
<reference evidence="7" key="1">
    <citation type="journal article" date="2019" name="Int. J. Syst. Evol. Microbiol.">
        <title>The Global Catalogue of Microorganisms (GCM) 10K type strain sequencing project: providing services to taxonomists for standard genome sequencing and annotation.</title>
        <authorList>
            <consortium name="The Broad Institute Genomics Platform"/>
            <consortium name="The Broad Institute Genome Sequencing Center for Infectious Disease"/>
            <person name="Wu L."/>
            <person name="Ma J."/>
        </authorList>
    </citation>
    <scope>NUCLEOTIDE SEQUENCE [LARGE SCALE GENOMIC DNA]</scope>
    <source>
        <strain evidence="7">KCTC 42087</strain>
    </source>
</reference>
<evidence type="ECO:0000313" key="7">
    <source>
        <dbReference type="Proteomes" id="UP001596074"/>
    </source>
</evidence>
<dbReference type="EMBL" id="JBHSON010000026">
    <property type="protein sequence ID" value="MFC5747912.1"/>
    <property type="molecule type" value="Genomic_DNA"/>
</dbReference>
<gene>
    <name evidence="6" type="ORF">ACFPZN_19970</name>
</gene>
<dbReference type="PROSITE" id="PS00455">
    <property type="entry name" value="AMP_BINDING"/>
    <property type="match status" value="1"/>
</dbReference>
<feature type="domain" description="AMP-dependent synthetase/ligase" evidence="4">
    <location>
        <begin position="7"/>
        <end position="361"/>
    </location>
</feature>
<proteinExistence type="inferred from homology"/>
<protein>
    <submittedName>
        <fullName evidence="6">Acyl-CoA synthetase</fullName>
    </submittedName>
</protein>
<evidence type="ECO:0000259" key="4">
    <source>
        <dbReference type="Pfam" id="PF00501"/>
    </source>
</evidence>
<evidence type="ECO:0000256" key="2">
    <source>
        <dbReference type="ARBA" id="ARBA00022598"/>
    </source>
</evidence>
<evidence type="ECO:0000256" key="3">
    <source>
        <dbReference type="SAM" id="MobiDB-lite"/>
    </source>
</evidence>
<dbReference type="Gene3D" id="3.40.50.12780">
    <property type="entry name" value="N-terminal domain of ligase-like"/>
    <property type="match status" value="1"/>
</dbReference>
<evidence type="ECO:0000313" key="6">
    <source>
        <dbReference type="EMBL" id="MFC5747912.1"/>
    </source>
</evidence>
<dbReference type="Gene3D" id="3.30.300.30">
    <property type="match status" value="1"/>
</dbReference>
<dbReference type="InterPro" id="IPR000873">
    <property type="entry name" value="AMP-dep_synth/lig_dom"/>
</dbReference>
<keyword evidence="7" id="KW-1185">Reference proteome</keyword>
<dbReference type="Proteomes" id="UP001596074">
    <property type="component" value="Unassembled WGS sequence"/>
</dbReference>
<dbReference type="Pfam" id="PF13193">
    <property type="entry name" value="AMP-binding_C"/>
    <property type="match status" value="1"/>
</dbReference>